<organism evidence="1 2">
    <name type="scientific">Allopseudospirillum japonicum</name>
    <dbReference type="NCBI Taxonomy" id="64971"/>
    <lineage>
        <taxon>Bacteria</taxon>
        <taxon>Pseudomonadati</taxon>
        <taxon>Pseudomonadota</taxon>
        <taxon>Gammaproteobacteria</taxon>
        <taxon>Oceanospirillales</taxon>
        <taxon>Oceanospirillaceae</taxon>
        <taxon>Allopseudospirillum</taxon>
    </lineage>
</organism>
<keyword evidence="2" id="KW-1185">Reference proteome</keyword>
<evidence type="ECO:0008006" key="3">
    <source>
        <dbReference type="Google" id="ProtNLM"/>
    </source>
</evidence>
<proteinExistence type="predicted"/>
<evidence type="ECO:0000313" key="2">
    <source>
        <dbReference type="Proteomes" id="UP000242999"/>
    </source>
</evidence>
<dbReference type="RefSeq" id="WP_093311741.1">
    <property type="nucleotide sequence ID" value="NZ_FNYH01000013.1"/>
</dbReference>
<dbReference type="EMBL" id="FNYH01000013">
    <property type="protein sequence ID" value="SEI85776.1"/>
    <property type="molecule type" value="Genomic_DNA"/>
</dbReference>
<dbReference type="OrthoDB" id="6119987at2"/>
<gene>
    <name evidence="1" type="ORF">SAMN05421831_11341</name>
</gene>
<protein>
    <recommendedName>
        <fullName evidence="3">PilZ domain-containing protein</fullName>
    </recommendedName>
</protein>
<reference evidence="2" key="1">
    <citation type="submission" date="2016-10" db="EMBL/GenBank/DDBJ databases">
        <authorList>
            <person name="Varghese N."/>
            <person name="Submissions S."/>
        </authorList>
    </citation>
    <scope>NUCLEOTIDE SEQUENCE [LARGE SCALE GENOMIC DNA]</scope>
    <source>
        <strain evidence="2">DSM 7165</strain>
    </source>
</reference>
<evidence type="ECO:0000313" key="1">
    <source>
        <dbReference type="EMBL" id="SEI85776.1"/>
    </source>
</evidence>
<accession>A0A1H6U2S2</accession>
<dbReference type="AlphaFoldDB" id="A0A1H6U2S2"/>
<sequence length="121" mass="14022">MPSSTAQPRYVTAYWKARVTRANGKHYWAHTRTICTTDINFEISEYLKEKEVLRVQVYAFHKGARRLLALKGHVSYSVLLSSGTSFGVDMVYDHIESQSLNFIKEYMQDRQKSQRGGWSLV</sequence>
<name>A0A1H6U2S2_9GAMM</name>
<dbReference type="Proteomes" id="UP000242999">
    <property type="component" value="Unassembled WGS sequence"/>
</dbReference>